<protein>
    <submittedName>
        <fullName evidence="2">CelD/BcsL family acetyltransferase involved in cellulose biosynthesis</fullName>
    </submittedName>
</protein>
<proteinExistence type="predicted"/>
<dbReference type="RefSeq" id="WP_183265934.1">
    <property type="nucleotide sequence ID" value="NZ_JACHFJ010000003.1"/>
</dbReference>
<dbReference type="GO" id="GO:0016740">
    <property type="term" value="F:transferase activity"/>
    <property type="evidence" value="ECO:0007669"/>
    <property type="project" value="UniProtKB-KW"/>
</dbReference>
<keyword evidence="3" id="KW-1185">Reference proteome</keyword>
<evidence type="ECO:0000256" key="1">
    <source>
        <dbReference type="SAM" id="Phobius"/>
    </source>
</evidence>
<dbReference type="Proteomes" id="UP000553706">
    <property type="component" value="Unassembled WGS sequence"/>
</dbReference>
<name>A0A840VL22_9PROT</name>
<feature type="transmembrane region" description="Helical" evidence="1">
    <location>
        <begin position="15"/>
        <end position="43"/>
    </location>
</feature>
<dbReference type="EMBL" id="JACHFJ010000003">
    <property type="protein sequence ID" value="MBB5372919.1"/>
    <property type="molecule type" value="Genomic_DNA"/>
</dbReference>
<feature type="transmembrane region" description="Helical" evidence="1">
    <location>
        <begin position="49"/>
        <end position="77"/>
    </location>
</feature>
<evidence type="ECO:0000313" key="2">
    <source>
        <dbReference type="EMBL" id="MBB5372919.1"/>
    </source>
</evidence>
<organism evidence="2 3">
    <name type="scientific">Acidocella aromatica</name>
    <dbReference type="NCBI Taxonomy" id="1303579"/>
    <lineage>
        <taxon>Bacteria</taxon>
        <taxon>Pseudomonadati</taxon>
        <taxon>Pseudomonadota</taxon>
        <taxon>Alphaproteobacteria</taxon>
        <taxon>Acetobacterales</taxon>
        <taxon>Acidocellaceae</taxon>
        <taxon>Acidocella</taxon>
    </lineage>
</organism>
<keyword evidence="1" id="KW-0812">Transmembrane</keyword>
<reference evidence="2 3" key="1">
    <citation type="submission" date="2020-08" db="EMBL/GenBank/DDBJ databases">
        <title>Genomic Encyclopedia of Type Strains, Phase IV (KMG-IV): sequencing the most valuable type-strain genomes for metagenomic binning, comparative biology and taxonomic classification.</title>
        <authorList>
            <person name="Goeker M."/>
        </authorList>
    </citation>
    <scope>NUCLEOTIDE SEQUENCE [LARGE SCALE GENOMIC DNA]</scope>
    <source>
        <strain evidence="2 3">DSM 27026</strain>
    </source>
</reference>
<accession>A0A840VL22</accession>
<keyword evidence="1" id="KW-0472">Membrane</keyword>
<keyword evidence="1" id="KW-1133">Transmembrane helix</keyword>
<evidence type="ECO:0000313" key="3">
    <source>
        <dbReference type="Proteomes" id="UP000553706"/>
    </source>
</evidence>
<sequence>MPIARYAGRMAKSAALWGALATTTLCLVLAGLGFLAAGGFIWLAEHLGAAAAAAATGAALLLAALIITLAGGLLLGARRKPPEPNPMAEIAVGLAAVALEAFANRRKAAKP</sequence>
<keyword evidence="2" id="KW-0808">Transferase</keyword>
<dbReference type="AlphaFoldDB" id="A0A840VL22"/>
<comment type="caution">
    <text evidence="2">The sequence shown here is derived from an EMBL/GenBank/DDBJ whole genome shotgun (WGS) entry which is preliminary data.</text>
</comment>
<gene>
    <name evidence="2" type="ORF">HNP71_001170</name>
</gene>